<sequence>MKQEQGKPVADQPQTPPKVRPPGRRRRRAGHALQTLIGFTLGLCVMAAVGVYALIGQSIAVPGWVAERIETRVEEGLNGADLAFDDIEFVLRKGWRPRVRLQGMSLTGPEGQRILQLANAEASLAMRPLLRGKIQPKRIYVAGAVAVLRRDATGKIELVFGNGTAPIRSAASIPALIESWDQALSLPQLTALTAVDLEGLTLRFEDLRIGRAWTLDGGQIRLDRDGDQVRAAASFSLLGGEATAGLVEANYSSRIGETRASFGISVQDIPAPDIAAQGPALNWLGVLRAPISGALRGGVDNAGQLGPLSATLQIGAGAIQPTAGTRPIRFEGARSYFTYAPDRQTLEFNEFAIDSSWGSLRAEGRAYLGGVEQGQLRDLVGQFTFSDMRLNPRGVYETPLVVDQTDVDLKLELSPFRLTLGQAVIHQGDALVRASGRVAGGPEGWRIAMDAQVPDLTPEQLVAAWPDRAAPKPRDWVQRNLSGGQLRDINVALRLEPGQAPDMAVDFDFEGVTTQFMRTMPPIQNAAGQATLIGRRFVVTASGGTVTPDEGGPVEIVGSSFIVPDTGIKQAAPGILRLQAKGAVTSVMSLLNRPPIEVLKQTPLPVALAEGQVSLAGTLSLPLKKKVDYDEIEFHFDGAIEGADSTVLVPGQRITAQALRISGNQDGIEVSGPGQIGGVAATVRWSQPLGKGVSKASTLQGTIALSQDTVENFNIGLPAGTVGGTGEGQFRVDLAPGVPPKLTLNSDLRGVSLRLPQVGWAKPAGTEGTLALAATLGEQQRVDSLRLEGAGLSADGTVTIREDGGLERARFSRVRIGGWLDAPVDMVGRGDAPPSITILGGTVDMRRTDFGSSGTSSGGGSGGGASSPVSVTLDRLQVTDTIALTAFAGAFTTTGGMDGTFSGRVNGQTPVTGRIVPQNGRTAVRVLSDDAGGVFRSAGILQQGRGGAFDLTLLPASAEGQFDGTLRVTDTRVKDAPAIAALLNAISLVGLFDEMSGAGIQFTEVDAKFLLSPSQLRLTSSSAVGPSMGISMDGTYDVADARLNMRGVISPVYLLNSIGAFMTRKGEGLIGINYTLQGAASDPKVGVNPLSALTPGVFREIFRQGEPGVVSERAPTRPERDPTSPEWQGR</sequence>
<gene>
    <name evidence="4" type="ORF">FGK64_00640</name>
</gene>
<feature type="compositionally biased region" description="Gly residues" evidence="1">
    <location>
        <begin position="856"/>
        <end position="865"/>
    </location>
</feature>
<reference evidence="4 5" key="1">
    <citation type="submission" date="2019-05" db="EMBL/GenBank/DDBJ databases">
        <title>Marivita sp. nov. isolated from sea sediment.</title>
        <authorList>
            <person name="Kim W."/>
        </authorList>
    </citation>
    <scope>NUCLEOTIDE SEQUENCE [LARGE SCALE GENOMIC DNA]</scope>
    <source>
        <strain evidence="4 5">CAU 1492</strain>
    </source>
</reference>
<keyword evidence="2" id="KW-1133">Transmembrane helix</keyword>
<feature type="compositionally biased region" description="Basic and acidic residues" evidence="1">
    <location>
        <begin position="1114"/>
        <end position="1130"/>
    </location>
</feature>
<accession>A0ABY2XBX9</accession>
<proteinExistence type="predicted"/>
<evidence type="ECO:0000313" key="5">
    <source>
        <dbReference type="Proteomes" id="UP001191082"/>
    </source>
</evidence>
<feature type="domain" description="YhdP central" evidence="3">
    <location>
        <begin position="376"/>
        <end position="811"/>
    </location>
</feature>
<keyword evidence="5" id="KW-1185">Reference proteome</keyword>
<feature type="region of interest" description="Disordered" evidence="1">
    <location>
        <begin position="1105"/>
        <end position="1130"/>
    </location>
</feature>
<feature type="transmembrane region" description="Helical" evidence="2">
    <location>
        <begin position="32"/>
        <end position="55"/>
    </location>
</feature>
<dbReference type="InterPro" id="IPR025263">
    <property type="entry name" value="YhdP_central"/>
</dbReference>
<evidence type="ECO:0000313" key="4">
    <source>
        <dbReference type="EMBL" id="TMV14530.1"/>
    </source>
</evidence>
<keyword evidence="2" id="KW-0472">Membrane</keyword>
<organism evidence="4 5">
    <name type="scientific">Arenibacterium halophilum</name>
    <dbReference type="NCBI Taxonomy" id="2583821"/>
    <lineage>
        <taxon>Bacteria</taxon>
        <taxon>Pseudomonadati</taxon>
        <taxon>Pseudomonadota</taxon>
        <taxon>Alphaproteobacteria</taxon>
        <taxon>Rhodobacterales</taxon>
        <taxon>Paracoccaceae</taxon>
        <taxon>Arenibacterium</taxon>
    </lineage>
</organism>
<dbReference type="RefSeq" id="WP_138861882.1">
    <property type="nucleotide sequence ID" value="NZ_VCPC01000001.1"/>
</dbReference>
<protein>
    <recommendedName>
        <fullName evidence="3">YhdP central domain-containing protein</fullName>
    </recommendedName>
</protein>
<comment type="caution">
    <text evidence="4">The sequence shown here is derived from an EMBL/GenBank/DDBJ whole genome shotgun (WGS) entry which is preliminary data.</text>
</comment>
<evidence type="ECO:0000259" key="3">
    <source>
        <dbReference type="Pfam" id="PF13116"/>
    </source>
</evidence>
<dbReference type="EMBL" id="VCPC01000001">
    <property type="protein sequence ID" value="TMV14530.1"/>
    <property type="molecule type" value="Genomic_DNA"/>
</dbReference>
<feature type="region of interest" description="Disordered" evidence="1">
    <location>
        <begin position="847"/>
        <end position="868"/>
    </location>
</feature>
<evidence type="ECO:0000256" key="2">
    <source>
        <dbReference type="SAM" id="Phobius"/>
    </source>
</evidence>
<name>A0ABY2XBX9_9RHOB</name>
<dbReference type="Proteomes" id="UP001191082">
    <property type="component" value="Unassembled WGS sequence"/>
</dbReference>
<feature type="region of interest" description="Disordered" evidence="1">
    <location>
        <begin position="1"/>
        <end position="27"/>
    </location>
</feature>
<evidence type="ECO:0000256" key="1">
    <source>
        <dbReference type="SAM" id="MobiDB-lite"/>
    </source>
</evidence>
<dbReference type="Pfam" id="PF13116">
    <property type="entry name" value="YhdP"/>
    <property type="match status" value="1"/>
</dbReference>
<keyword evidence="2" id="KW-0812">Transmembrane</keyword>